<accession>A0A022PYI5</accession>
<dbReference type="PANTHER" id="PTHR48104">
    <property type="entry name" value="METACASPASE-4"/>
    <property type="match status" value="1"/>
</dbReference>
<organism evidence="2 3">
    <name type="scientific">Erythranthe guttata</name>
    <name type="common">Yellow monkey flower</name>
    <name type="synonym">Mimulus guttatus</name>
    <dbReference type="NCBI Taxonomy" id="4155"/>
    <lineage>
        <taxon>Eukaryota</taxon>
        <taxon>Viridiplantae</taxon>
        <taxon>Streptophyta</taxon>
        <taxon>Embryophyta</taxon>
        <taxon>Tracheophyta</taxon>
        <taxon>Spermatophyta</taxon>
        <taxon>Magnoliopsida</taxon>
        <taxon>eudicotyledons</taxon>
        <taxon>Gunneridae</taxon>
        <taxon>Pentapetalae</taxon>
        <taxon>asterids</taxon>
        <taxon>lamiids</taxon>
        <taxon>Lamiales</taxon>
        <taxon>Phrymaceae</taxon>
        <taxon>Erythranthe</taxon>
    </lineage>
</organism>
<sequence length="275" mass="30361">MFFTLPELRMFLPRKLHQGMDFRHYVNRLPKDAALTVVADSCSSGGLIDQEPVQVGLPYHPRPQKSCHPRILPYDAYLAQLSSKTGLNSPDIGVHLVKLFDSEASILFRLRPDQHPKPLKADQGILLSGCEPDQNTVEDWDENGSPCGAFTKQLVIKARGILGIKAENERQHPCLYCTRKNVNAVFLLKTTARAEIPLQSQLAASLEHTTTEAGDVRSEGRGGIVVAFKILECTAVDGTSTGLAFLLWITPCYDSARAVFSALHNHSCTFSIIQH</sequence>
<evidence type="ECO:0000313" key="3">
    <source>
        <dbReference type="Proteomes" id="UP000030748"/>
    </source>
</evidence>
<evidence type="ECO:0000313" key="2">
    <source>
        <dbReference type="EMBL" id="EYU20876.1"/>
    </source>
</evidence>
<dbReference type="STRING" id="4155.A0A022PYI5"/>
<dbReference type="EMBL" id="KI632259">
    <property type="protein sequence ID" value="EYU20876.1"/>
    <property type="molecule type" value="Genomic_DNA"/>
</dbReference>
<protein>
    <submittedName>
        <fullName evidence="2">Uncharacterized protein</fullName>
    </submittedName>
</protein>
<dbReference type="GO" id="GO:0005737">
    <property type="term" value="C:cytoplasm"/>
    <property type="evidence" value="ECO:0000318"/>
    <property type="project" value="GO_Central"/>
</dbReference>
<dbReference type="GO" id="GO:0006508">
    <property type="term" value="P:proteolysis"/>
    <property type="evidence" value="ECO:0000318"/>
    <property type="project" value="GO_Central"/>
</dbReference>
<comment type="similarity">
    <text evidence="1">Belongs to the peptidase C14B family.</text>
</comment>
<dbReference type="AlphaFoldDB" id="A0A022PYI5"/>
<reference evidence="2 3" key="1">
    <citation type="journal article" date="2013" name="Proc. Natl. Acad. Sci. U.S.A.">
        <title>Fine-scale variation in meiotic recombination in Mimulus inferred from population shotgun sequencing.</title>
        <authorList>
            <person name="Hellsten U."/>
            <person name="Wright K.M."/>
            <person name="Jenkins J."/>
            <person name="Shu S."/>
            <person name="Yuan Y."/>
            <person name="Wessler S.R."/>
            <person name="Schmutz J."/>
            <person name="Willis J.H."/>
            <person name="Rokhsar D.S."/>
        </authorList>
    </citation>
    <scope>NUCLEOTIDE SEQUENCE [LARGE SCALE GENOMIC DNA]</scope>
    <source>
        <strain evidence="3">cv. DUN x IM62</strain>
    </source>
</reference>
<dbReference type="InterPro" id="IPR050452">
    <property type="entry name" value="Metacaspase"/>
</dbReference>
<dbReference type="eggNOG" id="KOG1546">
    <property type="taxonomic scope" value="Eukaryota"/>
</dbReference>
<dbReference type="Proteomes" id="UP000030748">
    <property type="component" value="Unassembled WGS sequence"/>
</dbReference>
<keyword evidence="3" id="KW-1185">Reference proteome</keyword>
<gene>
    <name evidence="2" type="ORF">MIMGU_mgv1a011635mg</name>
</gene>
<evidence type="ECO:0000256" key="1">
    <source>
        <dbReference type="ARBA" id="ARBA00009005"/>
    </source>
</evidence>
<name>A0A022PYI5_ERYGU</name>
<dbReference type="PANTHER" id="PTHR48104:SF7">
    <property type="entry name" value="METACASPASE-9"/>
    <property type="match status" value="1"/>
</dbReference>
<dbReference type="Gene3D" id="3.40.50.1460">
    <property type="match status" value="1"/>
</dbReference>
<dbReference type="GO" id="GO:0004197">
    <property type="term" value="F:cysteine-type endopeptidase activity"/>
    <property type="evidence" value="ECO:0000318"/>
    <property type="project" value="GO_Central"/>
</dbReference>
<proteinExistence type="inferred from homology"/>